<feature type="transmembrane region" description="Helical" evidence="1">
    <location>
        <begin position="33"/>
        <end position="56"/>
    </location>
</feature>
<evidence type="ECO:0000313" key="2">
    <source>
        <dbReference type="EMBL" id="KAG0724246.1"/>
    </source>
</evidence>
<keyword evidence="2" id="KW-0547">Nucleotide-binding</keyword>
<dbReference type="OrthoDB" id="10255969at2759"/>
<keyword evidence="2" id="KW-0067">ATP-binding</keyword>
<gene>
    <name evidence="2" type="primary">Abca3_1</name>
    <name evidence="2" type="ORF">GWK47_040975</name>
</gene>
<proteinExistence type="predicted"/>
<dbReference type="GO" id="GO:0140359">
    <property type="term" value="F:ABC-type transporter activity"/>
    <property type="evidence" value="ECO:0007669"/>
    <property type="project" value="InterPro"/>
</dbReference>
<keyword evidence="1" id="KW-0472">Membrane</keyword>
<accession>A0A8J5CXE5</accession>
<sequence length="305" mass="34279">MGSPPSAHKRRRTVGGHLLLLLWKSFLLRKKQWILTLFEILLPTALFSVILFLRLLPDSNFIPVNVNQTTVSPVLNEYSLLRNVCNGLVIGNTCQFVPDDIKKRVHMFYAPNVSFAADTAEYLATRLGWPPEALVAVNTLEEMDSLVEQTYYSTNANASASVVVGLHFKDLPEDQSLPNALNYSLRMPGLWATAAQYPFFQLPGPGNSPDKYVNNGFALLQSWIDRLYISKLTGNMSYMDGYKLEIESYPYPPYTDDSGMSQIYGTLLPSYMILAFVLLSPSLIKNIVHEKETGVRVRCLSNNVE</sequence>
<dbReference type="GO" id="GO:0005524">
    <property type="term" value="F:ATP binding"/>
    <property type="evidence" value="ECO:0007669"/>
    <property type="project" value="UniProtKB-KW"/>
</dbReference>
<keyword evidence="1" id="KW-0812">Transmembrane</keyword>
<name>A0A8J5CXE5_CHIOP</name>
<dbReference type="InterPro" id="IPR026082">
    <property type="entry name" value="ABCA"/>
</dbReference>
<dbReference type="Proteomes" id="UP000770661">
    <property type="component" value="Unassembled WGS sequence"/>
</dbReference>
<dbReference type="PANTHER" id="PTHR19229:SF250">
    <property type="entry name" value="ABC TRANSPORTER DOMAIN-CONTAINING PROTEIN-RELATED"/>
    <property type="match status" value="1"/>
</dbReference>
<dbReference type="GO" id="GO:0016020">
    <property type="term" value="C:membrane"/>
    <property type="evidence" value="ECO:0007669"/>
    <property type="project" value="InterPro"/>
</dbReference>
<dbReference type="GO" id="GO:0005319">
    <property type="term" value="F:lipid transporter activity"/>
    <property type="evidence" value="ECO:0007669"/>
    <property type="project" value="TreeGrafter"/>
</dbReference>
<comment type="caution">
    <text evidence="2">The sequence shown here is derived from an EMBL/GenBank/DDBJ whole genome shotgun (WGS) entry which is preliminary data.</text>
</comment>
<reference evidence="2" key="1">
    <citation type="submission" date="2020-07" db="EMBL/GenBank/DDBJ databases">
        <title>The High-quality genome of the commercially important snow crab, Chionoecetes opilio.</title>
        <authorList>
            <person name="Jeong J.-H."/>
            <person name="Ryu S."/>
        </authorList>
    </citation>
    <scope>NUCLEOTIDE SEQUENCE</scope>
    <source>
        <strain evidence="2">MADBK_172401_WGS</strain>
        <tissue evidence="2">Digestive gland</tissue>
    </source>
</reference>
<organism evidence="2 3">
    <name type="scientific">Chionoecetes opilio</name>
    <name type="common">Atlantic snow crab</name>
    <name type="synonym">Cancer opilio</name>
    <dbReference type="NCBI Taxonomy" id="41210"/>
    <lineage>
        <taxon>Eukaryota</taxon>
        <taxon>Metazoa</taxon>
        <taxon>Ecdysozoa</taxon>
        <taxon>Arthropoda</taxon>
        <taxon>Crustacea</taxon>
        <taxon>Multicrustacea</taxon>
        <taxon>Malacostraca</taxon>
        <taxon>Eumalacostraca</taxon>
        <taxon>Eucarida</taxon>
        <taxon>Decapoda</taxon>
        <taxon>Pleocyemata</taxon>
        <taxon>Brachyura</taxon>
        <taxon>Eubrachyura</taxon>
        <taxon>Majoidea</taxon>
        <taxon>Majidae</taxon>
        <taxon>Chionoecetes</taxon>
    </lineage>
</organism>
<evidence type="ECO:0000313" key="3">
    <source>
        <dbReference type="Proteomes" id="UP000770661"/>
    </source>
</evidence>
<evidence type="ECO:0000256" key="1">
    <source>
        <dbReference type="SAM" id="Phobius"/>
    </source>
</evidence>
<dbReference type="AlphaFoldDB" id="A0A8J5CXE5"/>
<protein>
    <submittedName>
        <fullName evidence="2">ATP-binding cassette sub-family A member 3</fullName>
    </submittedName>
</protein>
<dbReference type="PANTHER" id="PTHR19229">
    <property type="entry name" value="ATP-BINDING CASSETTE TRANSPORTER SUBFAMILY A ABCA"/>
    <property type="match status" value="1"/>
</dbReference>
<dbReference type="EMBL" id="JACEEZ010007152">
    <property type="protein sequence ID" value="KAG0724246.1"/>
    <property type="molecule type" value="Genomic_DNA"/>
</dbReference>
<keyword evidence="3" id="KW-1185">Reference proteome</keyword>
<keyword evidence="1" id="KW-1133">Transmembrane helix</keyword>